<evidence type="ECO:0000256" key="1">
    <source>
        <dbReference type="ARBA" id="ARBA00010088"/>
    </source>
</evidence>
<dbReference type="PANTHER" id="PTHR43248">
    <property type="entry name" value="2-SUCCINYL-6-HYDROXY-2,4-CYCLOHEXADIENE-1-CARBOXYLATE SYNTHASE"/>
    <property type="match status" value="1"/>
</dbReference>
<evidence type="ECO:0000256" key="4">
    <source>
        <dbReference type="SAM" id="MobiDB-lite"/>
    </source>
</evidence>
<dbReference type="AlphaFoldDB" id="A0A7W3P5M9"/>
<feature type="compositionally biased region" description="Low complexity" evidence="4">
    <location>
        <begin position="24"/>
        <end position="50"/>
    </location>
</feature>
<evidence type="ECO:0000256" key="3">
    <source>
        <dbReference type="ARBA" id="ARBA00022801"/>
    </source>
</evidence>
<dbReference type="PROSITE" id="PS51257">
    <property type="entry name" value="PROKAR_LIPOPROTEIN"/>
    <property type="match status" value="1"/>
</dbReference>
<accession>A0A7W3P5M9</accession>
<dbReference type="Pfam" id="PF00561">
    <property type="entry name" value="Abhydrolase_1"/>
    <property type="match status" value="1"/>
</dbReference>
<organism evidence="7 8">
    <name type="scientific">Microlunatus kandeliicorticis</name>
    <dbReference type="NCBI Taxonomy" id="1759536"/>
    <lineage>
        <taxon>Bacteria</taxon>
        <taxon>Bacillati</taxon>
        <taxon>Actinomycetota</taxon>
        <taxon>Actinomycetes</taxon>
        <taxon>Propionibacteriales</taxon>
        <taxon>Propionibacteriaceae</taxon>
        <taxon>Microlunatus</taxon>
    </lineage>
</organism>
<evidence type="ECO:0000259" key="6">
    <source>
        <dbReference type="Pfam" id="PF08386"/>
    </source>
</evidence>
<dbReference type="Proteomes" id="UP000523079">
    <property type="component" value="Unassembled WGS sequence"/>
</dbReference>
<dbReference type="InterPro" id="IPR051601">
    <property type="entry name" value="Serine_prot/Carboxylest_S33"/>
</dbReference>
<dbReference type="RefSeq" id="WP_182559550.1">
    <property type="nucleotide sequence ID" value="NZ_JACGWT010000002.1"/>
</dbReference>
<name>A0A7W3P5M9_9ACTN</name>
<dbReference type="Pfam" id="PF08386">
    <property type="entry name" value="Abhydrolase_4"/>
    <property type="match status" value="1"/>
</dbReference>
<evidence type="ECO:0000259" key="5">
    <source>
        <dbReference type="Pfam" id="PF00561"/>
    </source>
</evidence>
<sequence length="543" mass="57025">MRSRRPLRALGLVVAAVVVTGCGLVSPPTSTDRTSAPTSSAPTATRTASPSPTPAPTPAGRPPGTDSTRRPLATVPDVRPAGFTVPPPGSGTSRYTRQPVDWTDCGRGVQCASVLVPLDWSKPDGQAITLAMARRPSTAPRPKGTLFVNPGGPGGSGIDLVRGFAPPGLGAYTIVGWDPRGVGESTPVECENGTAMDRYTAIDSSPDSAAETRAWIQANYTFGRSCLARSGALLEHISTTDTVRDLDLLRQLMRSPKLDYLGFSYGTAIGARYAQLFPKNVGRMVLDGAVSLGSGGVSQAVGFDRSLTDFADWAARNDSALGGSREAVLDAITGLWDRLDATPLAIPDGRPLTQTLAVTGTISLLYENAEGYRVLDTALTRAVRGDGRALRSLADQFNRRNSDGSYGQLNYAFPAIRCLDGRDGGVQGALAGWRADRRDASTFGKYFGPDFTCPTWPVAARPGPTGSPDAKGAAPILVVGTTRDPATPYEQAEAMARQLDSGRLLTLRGEGHLAYDQSACIRARVDAYLVSGTLPPTGTVCTS</sequence>
<keyword evidence="8" id="KW-1185">Reference proteome</keyword>
<dbReference type="EMBL" id="JACGWT010000002">
    <property type="protein sequence ID" value="MBA8794025.1"/>
    <property type="molecule type" value="Genomic_DNA"/>
</dbReference>
<dbReference type="InterPro" id="IPR000073">
    <property type="entry name" value="AB_hydrolase_1"/>
</dbReference>
<keyword evidence="2" id="KW-0732">Signal</keyword>
<dbReference type="GO" id="GO:0016787">
    <property type="term" value="F:hydrolase activity"/>
    <property type="evidence" value="ECO:0007669"/>
    <property type="project" value="UniProtKB-KW"/>
</dbReference>
<keyword evidence="3" id="KW-0378">Hydrolase</keyword>
<evidence type="ECO:0000256" key="2">
    <source>
        <dbReference type="ARBA" id="ARBA00022729"/>
    </source>
</evidence>
<proteinExistence type="inferred from homology"/>
<dbReference type="InterPro" id="IPR029058">
    <property type="entry name" value="AB_hydrolase_fold"/>
</dbReference>
<dbReference type="InterPro" id="IPR013595">
    <property type="entry name" value="Pept_S33_TAP-like_C"/>
</dbReference>
<reference evidence="7 8" key="1">
    <citation type="submission" date="2020-07" db="EMBL/GenBank/DDBJ databases">
        <title>Sequencing the genomes of 1000 actinobacteria strains.</title>
        <authorList>
            <person name="Klenk H.-P."/>
        </authorList>
    </citation>
    <scope>NUCLEOTIDE SEQUENCE [LARGE SCALE GENOMIC DNA]</scope>
    <source>
        <strain evidence="7 8">DSM 100723</strain>
    </source>
</reference>
<feature type="domain" description="Peptidase S33 tripeptidyl aminopeptidase-like C-terminal" evidence="6">
    <location>
        <begin position="442"/>
        <end position="541"/>
    </location>
</feature>
<evidence type="ECO:0000313" key="7">
    <source>
        <dbReference type="EMBL" id="MBA8794025.1"/>
    </source>
</evidence>
<comment type="similarity">
    <text evidence="1">Belongs to the peptidase S33 family.</text>
</comment>
<dbReference type="SUPFAM" id="SSF53474">
    <property type="entry name" value="alpha/beta-Hydrolases"/>
    <property type="match status" value="1"/>
</dbReference>
<gene>
    <name evidence="7" type="ORF">FHX74_001630</name>
</gene>
<dbReference type="PANTHER" id="PTHR43248:SF29">
    <property type="entry name" value="TRIPEPTIDYL AMINOPEPTIDASE"/>
    <property type="match status" value="1"/>
</dbReference>
<comment type="caution">
    <text evidence="7">The sequence shown here is derived from an EMBL/GenBank/DDBJ whole genome shotgun (WGS) entry which is preliminary data.</text>
</comment>
<feature type="region of interest" description="Disordered" evidence="4">
    <location>
        <begin position="24"/>
        <end position="96"/>
    </location>
</feature>
<feature type="compositionally biased region" description="Pro residues" evidence="4">
    <location>
        <begin position="51"/>
        <end position="61"/>
    </location>
</feature>
<protein>
    <submittedName>
        <fullName evidence="7">Pimeloyl-ACP methyl ester carboxylesterase</fullName>
    </submittedName>
</protein>
<feature type="domain" description="AB hydrolase-1" evidence="5">
    <location>
        <begin position="145"/>
        <end position="297"/>
    </location>
</feature>
<dbReference type="Gene3D" id="3.40.50.1820">
    <property type="entry name" value="alpha/beta hydrolase"/>
    <property type="match status" value="1"/>
</dbReference>
<evidence type="ECO:0000313" key="8">
    <source>
        <dbReference type="Proteomes" id="UP000523079"/>
    </source>
</evidence>